<dbReference type="CDD" id="cd03013">
    <property type="entry name" value="PRX5_like"/>
    <property type="match status" value="1"/>
</dbReference>
<dbReference type="GO" id="GO:0034599">
    <property type="term" value="P:cellular response to oxidative stress"/>
    <property type="evidence" value="ECO:0007669"/>
    <property type="project" value="InterPro"/>
</dbReference>
<dbReference type="Pfam" id="PF08534">
    <property type="entry name" value="Redoxin"/>
    <property type="match status" value="1"/>
</dbReference>
<evidence type="ECO:0000313" key="15">
    <source>
        <dbReference type="Proteomes" id="UP000077521"/>
    </source>
</evidence>
<dbReference type="SUPFAM" id="SSF52833">
    <property type="entry name" value="Thioredoxin-like"/>
    <property type="match status" value="1"/>
</dbReference>
<dbReference type="Proteomes" id="UP000077521">
    <property type="component" value="Unassembled WGS sequence"/>
</dbReference>
<dbReference type="InterPro" id="IPR036249">
    <property type="entry name" value="Thioredoxin-like_sf"/>
</dbReference>
<evidence type="ECO:0000256" key="4">
    <source>
        <dbReference type="ARBA" id="ARBA00023002"/>
    </source>
</evidence>
<evidence type="ECO:0000256" key="10">
    <source>
        <dbReference type="ARBA" id="ARBA00079296"/>
    </source>
</evidence>
<organism evidence="14 15">
    <name type="scientific">Tilletia indica</name>
    <dbReference type="NCBI Taxonomy" id="43049"/>
    <lineage>
        <taxon>Eukaryota</taxon>
        <taxon>Fungi</taxon>
        <taxon>Dikarya</taxon>
        <taxon>Basidiomycota</taxon>
        <taxon>Ustilaginomycotina</taxon>
        <taxon>Exobasidiomycetes</taxon>
        <taxon>Tilletiales</taxon>
        <taxon>Tilletiaceae</taxon>
        <taxon>Tilletia</taxon>
    </lineage>
</organism>
<keyword evidence="2 12" id="KW-0575">Peroxidase</keyword>
<evidence type="ECO:0000256" key="7">
    <source>
        <dbReference type="ARBA" id="ARBA00063543"/>
    </source>
</evidence>
<dbReference type="AlphaFoldDB" id="A0A177TI39"/>
<dbReference type="PANTHER" id="PTHR10430">
    <property type="entry name" value="PEROXIREDOXIN"/>
    <property type="match status" value="1"/>
</dbReference>
<dbReference type="GO" id="GO:0045454">
    <property type="term" value="P:cell redox homeostasis"/>
    <property type="evidence" value="ECO:0007669"/>
    <property type="project" value="TreeGrafter"/>
</dbReference>
<evidence type="ECO:0000256" key="9">
    <source>
        <dbReference type="ARBA" id="ARBA00076301"/>
    </source>
</evidence>
<dbReference type="GO" id="GO:0005739">
    <property type="term" value="C:mitochondrion"/>
    <property type="evidence" value="ECO:0007669"/>
    <property type="project" value="TreeGrafter"/>
</dbReference>
<comment type="function">
    <text evidence="12">Thiol-specific peroxidase that catalyzes the reduction of hydrogen peroxide and organic hydroperoxides to water and alcohols, respectively. Plays a role in cell protection against oxidative stress by detoxifying peroxides.</text>
</comment>
<evidence type="ECO:0000256" key="1">
    <source>
        <dbReference type="ARBA" id="ARBA00010505"/>
    </source>
</evidence>
<keyword evidence="3 12" id="KW-0049">Antioxidant</keyword>
<reference evidence="14" key="2">
    <citation type="journal article" date="2019" name="IMA Fungus">
        <title>Genome sequencing and comparison of five Tilletia species to identify candidate genes for the detection of regulated species infecting wheat.</title>
        <authorList>
            <person name="Nguyen H.D.T."/>
            <person name="Sultana T."/>
            <person name="Kesanakurti P."/>
            <person name="Hambleton S."/>
        </authorList>
    </citation>
    <scope>NUCLEOTIDE SEQUENCE</scope>
    <source>
        <strain evidence="14">DAOMC 236416</strain>
    </source>
</reference>
<dbReference type="GO" id="GO:0042744">
    <property type="term" value="P:hydrogen peroxide catabolic process"/>
    <property type="evidence" value="ECO:0007669"/>
    <property type="project" value="TreeGrafter"/>
</dbReference>
<feature type="domain" description="Thioredoxin" evidence="13">
    <location>
        <begin position="4"/>
        <end position="171"/>
    </location>
</feature>
<dbReference type="InterPro" id="IPR037944">
    <property type="entry name" value="PRX5-like"/>
</dbReference>
<evidence type="ECO:0000256" key="12">
    <source>
        <dbReference type="RuleBase" id="RU366011"/>
    </source>
</evidence>
<keyword evidence="4 12" id="KW-0560">Oxidoreductase</keyword>
<evidence type="ECO:0000256" key="6">
    <source>
        <dbReference type="ARBA" id="ARBA00023284"/>
    </source>
</evidence>
<sequence length="173" mass="18546">MSSKVVGSTIPDVSLPVIYWSPELESGESCGIVSKLNTHKEWKGKKIVIAAAPGAFTPTCHLNHIPPFIQKVKDLQAKGVDQVVVLTANDAFVQAAWGRHLGARDAVLFVADPNLEFSKPLGEGATLDLTGGGLGHRTARYAMIVDDLKVTYFEIEQGKDLVVSSVDAVLSHL</sequence>
<protein>
    <recommendedName>
        <fullName evidence="8">Putative peroxiredoxin</fullName>
    </recommendedName>
    <alternativeName>
        <fullName evidence="9">Thioredoxin reductase</fullName>
    </alternativeName>
    <alternativeName>
        <fullName evidence="10">Thioredoxin-dependent peroxiredoxin</fullName>
    </alternativeName>
</protein>
<accession>A0A177TI39</accession>
<reference evidence="14" key="1">
    <citation type="submission" date="2016-04" db="EMBL/GenBank/DDBJ databases">
        <authorList>
            <person name="Nguyen H.D."/>
            <person name="Samba Siva P."/>
            <person name="Cullis J."/>
            <person name="Levesque C.A."/>
            <person name="Hambleton S."/>
        </authorList>
    </citation>
    <scope>NUCLEOTIDE SEQUENCE</scope>
    <source>
        <strain evidence="14">DAOMC 236416</strain>
    </source>
</reference>
<keyword evidence="6 12" id="KW-0676">Redox-active center</keyword>
<evidence type="ECO:0000256" key="8">
    <source>
        <dbReference type="ARBA" id="ARBA00074156"/>
    </source>
</evidence>
<evidence type="ECO:0000256" key="11">
    <source>
        <dbReference type="PIRSR" id="PIRSR637944-1"/>
    </source>
</evidence>
<evidence type="ECO:0000256" key="2">
    <source>
        <dbReference type="ARBA" id="ARBA00022559"/>
    </source>
</evidence>
<dbReference type="EMBL" id="LWDF02001155">
    <property type="protein sequence ID" value="KAE8240110.1"/>
    <property type="molecule type" value="Genomic_DNA"/>
</dbReference>
<feature type="active site" description="Cysteine sulfenic acid (-SOH) intermediate" evidence="11">
    <location>
        <position position="60"/>
    </location>
</feature>
<keyword evidence="5" id="KW-1015">Disulfide bond</keyword>
<gene>
    <name evidence="14" type="ORF">A4X13_0g7935</name>
</gene>
<comment type="caution">
    <text evidence="14">The sequence shown here is derived from an EMBL/GenBank/DDBJ whole genome shotgun (WGS) entry which is preliminary data.</text>
</comment>
<proteinExistence type="inferred from homology"/>
<dbReference type="GO" id="GO:0008379">
    <property type="term" value="F:thioredoxin peroxidase activity"/>
    <property type="evidence" value="ECO:0007669"/>
    <property type="project" value="InterPro"/>
</dbReference>
<dbReference type="InterPro" id="IPR013740">
    <property type="entry name" value="Redoxin"/>
</dbReference>
<comment type="similarity">
    <text evidence="1 12">Belongs to the peroxiredoxin family. Prx5 subfamily.</text>
</comment>
<dbReference type="PROSITE" id="PS51352">
    <property type="entry name" value="THIOREDOXIN_2"/>
    <property type="match status" value="1"/>
</dbReference>
<evidence type="ECO:0000313" key="14">
    <source>
        <dbReference type="EMBL" id="KAE8240110.1"/>
    </source>
</evidence>
<dbReference type="FunFam" id="3.40.30.10:FF:000020">
    <property type="entry name" value="Peroxiredoxin"/>
    <property type="match status" value="1"/>
</dbReference>
<evidence type="ECO:0000259" key="13">
    <source>
        <dbReference type="PROSITE" id="PS51352"/>
    </source>
</evidence>
<evidence type="ECO:0000256" key="5">
    <source>
        <dbReference type="ARBA" id="ARBA00023157"/>
    </source>
</evidence>
<dbReference type="InterPro" id="IPR013766">
    <property type="entry name" value="Thioredoxin_domain"/>
</dbReference>
<dbReference type="GO" id="GO:0005777">
    <property type="term" value="C:peroxisome"/>
    <property type="evidence" value="ECO:0007669"/>
    <property type="project" value="TreeGrafter"/>
</dbReference>
<dbReference type="Gene3D" id="3.40.30.10">
    <property type="entry name" value="Glutaredoxin"/>
    <property type="match status" value="1"/>
</dbReference>
<name>A0A177TI39_9BASI</name>
<keyword evidence="15" id="KW-1185">Reference proteome</keyword>
<evidence type="ECO:0000256" key="3">
    <source>
        <dbReference type="ARBA" id="ARBA00022862"/>
    </source>
</evidence>
<comment type="subunit">
    <text evidence="7">Homodimer; disulfide-linked, upon oxidation.</text>
</comment>
<dbReference type="PANTHER" id="PTHR10430:SF16">
    <property type="entry name" value="PEROXIREDOXIN-5, MITOCHONDRIAL"/>
    <property type="match status" value="1"/>
</dbReference>